<evidence type="ECO:0000313" key="3">
    <source>
        <dbReference type="EMBL" id="MBW3467308.1"/>
    </source>
</evidence>
<gene>
    <name evidence="3" type="ORF">EGN73_05715</name>
</gene>
<feature type="compositionally biased region" description="Basic residues" evidence="1">
    <location>
        <begin position="387"/>
        <end position="398"/>
    </location>
</feature>
<dbReference type="GO" id="GO:0010133">
    <property type="term" value="P:L-proline catabolic process to L-glutamate"/>
    <property type="evidence" value="ECO:0007669"/>
    <property type="project" value="TreeGrafter"/>
</dbReference>
<reference evidence="3 4" key="1">
    <citation type="journal article" date="2020" name="Syst. Appl. Microbiol.">
        <title>Arthrospiribacter ruber gen. nov., sp. nov., a novel bacterium isolated from Arthrospira cultures.</title>
        <authorList>
            <person name="Waleron M."/>
            <person name="Misztak A."/>
            <person name="Waleron M.M."/>
            <person name="Furmaniak M."/>
            <person name="Mrozik A."/>
            <person name="Waleron K."/>
        </authorList>
    </citation>
    <scope>NUCLEOTIDE SEQUENCE [LARGE SCALE GENOMIC DNA]</scope>
    <source>
        <strain evidence="3 4">DPMB0001</strain>
    </source>
</reference>
<evidence type="ECO:0000313" key="4">
    <source>
        <dbReference type="Proteomes" id="UP000727490"/>
    </source>
</evidence>
<dbReference type="AlphaFoldDB" id="A0A951IUM3"/>
<dbReference type="EMBL" id="RPHB01000002">
    <property type="protein sequence ID" value="MBW3467308.1"/>
    <property type="molecule type" value="Genomic_DNA"/>
</dbReference>
<evidence type="ECO:0000256" key="1">
    <source>
        <dbReference type="SAM" id="MobiDB-lite"/>
    </source>
</evidence>
<feature type="region of interest" description="Disordered" evidence="1">
    <location>
        <begin position="365"/>
        <end position="398"/>
    </location>
</feature>
<dbReference type="PANTHER" id="PTHR13914">
    <property type="entry name" value="PROLINE OXIDASE"/>
    <property type="match status" value="1"/>
</dbReference>
<organism evidence="3 4">
    <name type="scientific">Arthrospiribacter ruber</name>
    <dbReference type="NCBI Taxonomy" id="2487934"/>
    <lineage>
        <taxon>Bacteria</taxon>
        <taxon>Pseudomonadati</taxon>
        <taxon>Bacteroidota</taxon>
        <taxon>Cytophagia</taxon>
        <taxon>Cytophagales</taxon>
        <taxon>Cyclobacteriaceae</taxon>
        <taxon>Arthrospiribacter</taxon>
    </lineage>
</organism>
<evidence type="ECO:0000259" key="2">
    <source>
        <dbReference type="Pfam" id="PF01619"/>
    </source>
</evidence>
<dbReference type="InterPro" id="IPR002872">
    <property type="entry name" value="Proline_DH_dom"/>
</dbReference>
<dbReference type="GO" id="GO:0071949">
    <property type="term" value="F:FAD binding"/>
    <property type="evidence" value="ECO:0007669"/>
    <property type="project" value="TreeGrafter"/>
</dbReference>
<dbReference type="Pfam" id="PF01619">
    <property type="entry name" value="Pro_dh"/>
    <property type="match status" value="1"/>
</dbReference>
<dbReference type="Proteomes" id="UP000727490">
    <property type="component" value="Unassembled WGS sequence"/>
</dbReference>
<comment type="caution">
    <text evidence="3">The sequence shown here is derived from an EMBL/GenBank/DDBJ whole genome shotgun (WGS) entry which is preliminary data.</text>
</comment>
<dbReference type="PANTHER" id="PTHR13914:SF0">
    <property type="entry name" value="PROLINE DEHYDROGENASE 1, MITOCHONDRIAL"/>
    <property type="match status" value="1"/>
</dbReference>
<dbReference type="InterPro" id="IPR015659">
    <property type="entry name" value="Proline_oxidase"/>
</dbReference>
<sequence length="398" mass="45309">MPVKPNISFENLEVAFASKSDAELKKMYLIFATVNSNLAVSVGTKLANWSFALGLPIKGIMKKTMFGHFCGGEDIEDCEKNIKELADFNIHTILDYSVEGKGDEESYEATKQEILKTIARSAGDDRIPFAVFKVTGLGDYKIMTKVQAGKKLNEKEQASFERMKGRVDELCRAAFDANTKILVDAEESWFQDIIDQMTYEAMAKYNKDTCIVYNTYQMYRHDMLDRLKKAHKEAEKKGYWLGAKLVRGAYMEKERKRAEDKGYPSPIQPDKISSDRDYNAALEYCVEHIESIGLVSGSHNEKSNIYLTELISDHNIDPKDDRVYFAQLYGMSDNISFNLADAGYNVVKYVPYGPVEKVMPYLSRRAEENTSVSGQSSREFDLVRREMSRRKNLNGKKA</sequence>
<proteinExistence type="predicted"/>
<accession>A0A951IUM3</accession>
<dbReference type="GO" id="GO:0004657">
    <property type="term" value="F:proline dehydrogenase activity"/>
    <property type="evidence" value="ECO:0007669"/>
    <property type="project" value="InterPro"/>
</dbReference>
<name>A0A951IUM3_9BACT</name>
<dbReference type="RefSeq" id="WP_219287560.1">
    <property type="nucleotide sequence ID" value="NZ_RPHB01000002.1"/>
</dbReference>
<keyword evidence="4" id="KW-1185">Reference proteome</keyword>
<feature type="domain" description="Proline dehydrogenase" evidence="2">
    <location>
        <begin position="78"/>
        <end position="377"/>
    </location>
</feature>
<protein>
    <submittedName>
        <fullName evidence="3">Proline dehydrogenase</fullName>
    </submittedName>
</protein>